<gene>
    <name evidence="1" type="ORF">KC01_LOCUS3095</name>
</gene>
<evidence type="ECO:0000313" key="2">
    <source>
        <dbReference type="Proteomes" id="UP001497482"/>
    </source>
</evidence>
<dbReference type="AlphaFoldDB" id="A0AAV2J4X1"/>
<protein>
    <submittedName>
        <fullName evidence="1">Uncharacterized protein</fullName>
    </submittedName>
</protein>
<keyword evidence="2" id="KW-1185">Reference proteome</keyword>
<dbReference type="Proteomes" id="UP001497482">
    <property type="component" value="Chromosome 10"/>
</dbReference>
<name>A0AAV2J4X1_KNICA</name>
<reference evidence="1 2" key="1">
    <citation type="submission" date="2024-04" db="EMBL/GenBank/DDBJ databases">
        <authorList>
            <person name="Waldvogel A.-M."/>
            <person name="Schoenle A."/>
        </authorList>
    </citation>
    <scope>NUCLEOTIDE SEQUENCE [LARGE SCALE GENOMIC DNA]</scope>
</reference>
<proteinExistence type="predicted"/>
<dbReference type="EMBL" id="OZ035832">
    <property type="protein sequence ID" value="CAL1570885.1"/>
    <property type="molecule type" value="Genomic_DNA"/>
</dbReference>
<organism evidence="1 2">
    <name type="scientific">Knipowitschia caucasica</name>
    <name type="common">Caucasian dwarf goby</name>
    <name type="synonym">Pomatoschistus caucasicus</name>
    <dbReference type="NCBI Taxonomy" id="637954"/>
    <lineage>
        <taxon>Eukaryota</taxon>
        <taxon>Metazoa</taxon>
        <taxon>Chordata</taxon>
        <taxon>Craniata</taxon>
        <taxon>Vertebrata</taxon>
        <taxon>Euteleostomi</taxon>
        <taxon>Actinopterygii</taxon>
        <taxon>Neopterygii</taxon>
        <taxon>Teleostei</taxon>
        <taxon>Neoteleostei</taxon>
        <taxon>Acanthomorphata</taxon>
        <taxon>Gobiaria</taxon>
        <taxon>Gobiiformes</taxon>
        <taxon>Gobioidei</taxon>
        <taxon>Gobiidae</taxon>
        <taxon>Gobiinae</taxon>
        <taxon>Knipowitschia</taxon>
    </lineage>
</organism>
<accession>A0AAV2J4X1</accession>
<evidence type="ECO:0000313" key="1">
    <source>
        <dbReference type="EMBL" id="CAL1570885.1"/>
    </source>
</evidence>
<sequence length="89" mass="9555">MASLSWRIRAIKEQIGERTDGCCTGKDAGAKTASPGAISLSSVFAVEQVARCCRCNGCNSKQWYRCRAESVPFMSCLKWSNSGLEEGGG</sequence>